<dbReference type="CDD" id="cd03064">
    <property type="entry name" value="TRX_Fd_NuoE"/>
    <property type="match status" value="1"/>
</dbReference>
<evidence type="ECO:0000256" key="1">
    <source>
        <dbReference type="ARBA" id="ARBA00010643"/>
    </source>
</evidence>
<dbReference type="AlphaFoldDB" id="A0A3B0VVR9"/>
<dbReference type="InterPro" id="IPR041921">
    <property type="entry name" value="NuoE_N"/>
</dbReference>
<dbReference type="Gene3D" id="1.10.10.1590">
    <property type="entry name" value="NADH-quinone oxidoreductase subunit E"/>
    <property type="match status" value="1"/>
</dbReference>
<name>A0A3B0VVR9_9ZZZZ</name>
<dbReference type="FunFam" id="1.10.10.1590:FF:000001">
    <property type="entry name" value="NADH-quinone oxidoreductase subunit E"/>
    <property type="match status" value="1"/>
</dbReference>
<keyword evidence="5" id="KW-0411">Iron-sulfur</keyword>
<dbReference type="SUPFAM" id="SSF52833">
    <property type="entry name" value="Thioredoxin-like"/>
    <property type="match status" value="1"/>
</dbReference>
<comment type="similarity">
    <text evidence="1">Belongs to the complex I 24 kDa subunit family.</text>
</comment>
<dbReference type="PIRSF" id="PIRSF000216">
    <property type="entry name" value="NADH_DH_24kDa"/>
    <property type="match status" value="1"/>
</dbReference>
<dbReference type="GO" id="GO:0051537">
    <property type="term" value="F:2 iron, 2 sulfur cluster binding"/>
    <property type="evidence" value="ECO:0007669"/>
    <property type="project" value="UniProtKB-KW"/>
</dbReference>
<keyword evidence="7" id="KW-0560">Oxidoreductase</keyword>
<dbReference type="EMBL" id="UOFA01000363">
    <property type="protein sequence ID" value="VAW47725.1"/>
    <property type="molecule type" value="Genomic_DNA"/>
</dbReference>
<evidence type="ECO:0000256" key="6">
    <source>
        <dbReference type="ARBA" id="ARBA00034078"/>
    </source>
</evidence>
<dbReference type="Pfam" id="PF01257">
    <property type="entry name" value="2Fe-2S_thioredx"/>
    <property type="match status" value="1"/>
</dbReference>
<keyword evidence="4" id="KW-0408">Iron</keyword>
<dbReference type="InterPro" id="IPR002023">
    <property type="entry name" value="NuoE-like"/>
</dbReference>
<dbReference type="InterPro" id="IPR036249">
    <property type="entry name" value="Thioredoxin-like_sf"/>
</dbReference>
<proteinExistence type="inferred from homology"/>
<accession>A0A3B0VVR9</accession>
<gene>
    <name evidence="7" type="ORF">MNBD_GAMMA02-982</name>
</gene>
<keyword evidence="7" id="KW-0830">Ubiquinone</keyword>
<organism evidence="7">
    <name type="scientific">hydrothermal vent metagenome</name>
    <dbReference type="NCBI Taxonomy" id="652676"/>
    <lineage>
        <taxon>unclassified sequences</taxon>
        <taxon>metagenomes</taxon>
        <taxon>ecological metagenomes</taxon>
    </lineage>
</organism>
<dbReference type="InterPro" id="IPR042128">
    <property type="entry name" value="NuoE_dom"/>
</dbReference>
<evidence type="ECO:0000313" key="7">
    <source>
        <dbReference type="EMBL" id="VAW47725.1"/>
    </source>
</evidence>
<keyword evidence="3" id="KW-0479">Metal-binding</keyword>
<keyword evidence="2" id="KW-0001">2Fe-2S</keyword>
<dbReference type="NCBIfam" id="NF005725">
    <property type="entry name" value="PRK07539.1-5"/>
    <property type="match status" value="1"/>
</dbReference>
<protein>
    <submittedName>
        <fullName evidence="7">NADH-ubiquinone oxidoreductase chain E</fullName>
        <ecNumber evidence="7">1.6.5.3</ecNumber>
    </submittedName>
</protein>
<evidence type="ECO:0000256" key="2">
    <source>
        <dbReference type="ARBA" id="ARBA00022714"/>
    </source>
</evidence>
<dbReference type="GO" id="GO:0003954">
    <property type="term" value="F:NADH dehydrogenase activity"/>
    <property type="evidence" value="ECO:0007669"/>
    <property type="project" value="TreeGrafter"/>
</dbReference>
<evidence type="ECO:0000256" key="4">
    <source>
        <dbReference type="ARBA" id="ARBA00023004"/>
    </source>
</evidence>
<evidence type="ECO:0000256" key="3">
    <source>
        <dbReference type="ARBA" id="ARBA00022723"/>
    </source>
</evidence>
<dbReference type="PANTHER" id="PTHR10371">
    <property type="entry name" value="NADH DEHYDROGENASE UBIQUINONE FLAVOPROTEIN 2, MITOCHONDRIAL"/>
    <property type="match status" value="1"/>
</dbReference>
<dbReference type="NCBIfam" id="TIGR01958">
    <property type="entry name" value="nuoE_fam"/>
    <property type="match status" value="1"/>
</dbReference>
<dbReference type="GO" id="GO:0046872">
    <property type="term" value="F:metal ion binding"/>
    <property type="evidence" value="ECO:0007669"/>
    <property type="project" value="UniProtKB-KW"/>
</dbReference>
<reference evidence="7" key="1">
    <citation type="submission" date="2018-06" db="EMBL/GenBank/DDBJ databases">
        <authorList>
            <person name="Zhirakovskaya E."/>
        </authorList>
    </citation>
    <scope>NUCLEOTIDE SEQUENCE</scope>
</reference>
<sequence>MYQVNPQKNHKELAMSLLTDETRTHIDHWLAKYPLDQRRSALIGALHAAQDQNGGWLSEEIMQAVAEYLEIPPVWVYEAASFYSMFFTQPVGKNKIAICNNISCMLRGADKIVKYAEAKLGIKLGETTADGNITLVKEEECVAACVGAPMMIINGHYHENLTKAKIDELLGGLS</sequence>
<comment type="cofactor">
    <cofactor evidence="6">
        <name>[2Fe-2S] cluster</name>
        <dbReference type="ChEBI" id="CHEBI:190135"/>
    </cofactor>
</comment>
<evidence type="ECO:0000256" key="5">
    <source>
        <dbReference type="ARBA" id="ARBA00023014"/>
    </source>
</evidence>
<dbReference type="Gene3D" id="3.40.30.10">
    <property type="entry name" value="Glutaredoxin"/>
    <property type="match status" value="1"/>
</dbReference>
<dbReference type="EC" id="1.6.5.3" evidence="7"/>
<dbReference type="PANTHER" id="PTHR10371:SF3">
    <property type="entry name" value="NADH DEHYDROGENASE [UBIQUINONE] FLAVOPROTEIN 2, MITOCHONDRIAL"/>
    <property type="match status" value="1"/>
</dbReference>